<reference evidence="4" key="1">
    <citation type="submission" date="2014-09" db="EMBL/GenBank/DDBJ databases">
        <authorList>
            <person name="Illeghems K.G."/>
        </authorList>
    </citation>
    <scope>NUCLEOTIDE SEQUENCE [LARGE SCALE GENOMIC DNA]</scope>
    <source>
        <strain evidence="4">108B</strain>
    </source>
</reference>
<dbReference type="InterPro" id="IPR038670">
    <property type="entry name" value="HslJ-like_sf"/>
</dbReference>
<protein>
    <recommendedName>
        <fullName evidence="2">DUF306 domain-containing protein</fullName>
    </recommendedName>
</protein>
<dbReference type="InterPro" id="IPR005184">
    <property type="entry name" value="DUF306_Meta_HslJ"/>
</dbReference>
<dbReference type="Proteomes" id="UP000056109">
    <property type="component" value="Chromosome I"/>
</dbReference>
<dbReference type="PATRIC" id="fig|446692.3.peg.977"/>
<keyword evidence="4" id="KW-1185">Reference proteome</keyword>
<dbReference type="KEGG" id="asz:ASN_981"/>
<dbReference type="Pfam" id="PF03724">
    <property type="entry name" value="META"/>
    <property type="match status" value="1"/>
</dbReference>
<organism evidence="3 4">
    <name type="scientific">Acetobacter senegalensis</name>
    <dbReference type="NCBI Taxonomy" id="446692"/>
    <lineage>
        <taxon>Bacteria</taxon>
        <taxon>Pseudomonadati</taxon>
        <taxon>Pseudomonadota</taxon>
        <taxon>Alphaproteobacteria</taxon>
        <taxon>Acetobacterales</taxon>
        <taxon>Acetobacteraceae</taxon>
        <taxon>Acetobacter</taxon>
    </lineage>
</organism>
<evidence type="ECO:0000259" key="2">
    <source>
        <dbReference type="Pfam" id="PF03724"/>
    </source>
</evidence>
<dbReference type="Gene3D" id="2.40.128.270">
    <property type="match status" value="1"/>
</dbReference>
<evidence type="ECO:0000256" key="1">
    <source>
        <dbReference type="SAM" id="MobiDB-lite"/>
    </source>
</evidence>
<feature type="compositionally biased region" description="Basic and acidic residues" evidence="1">
    <location>
        <begin position="182"/>
        <end position="192"/>
    </location>
</feature>
<accession>A0A0U5ERZ0</accession>
<sequence>MRIFRLSSGKQGVIRRGGGGTMERGVRSISAMGLAGAALCTSGFLAGCASQDAKPVASSHAASSVYQASGNEPSWHLTLAQNTLTLQQPGSPELVRAVTHAHTDSGERIYEAQDLKAVMTPAACTDSMSNQRFMEKVRVTVQGHTLQGCGGDAEGPATLNDTRWVVTALDGKPIAAGTHAPTEADRTTDQPGHENTPPVVAPTLDVNATGKVSGSDGCNRYVGGLTFGPKGTVQAAKAGGISTMMACFGSGGTISRSFNDLKGAVTHWHVDGNTLVLETSDNRTIHLRQVF</sequence>
<dbReference type="EMBL" id="LN606600">
    <property type="protein sequence ID" value="CEF40377.1"/>
    <property type="molecule type" value="Genomic_DNA"/>
</dbReference>
<feature type="region of interest" description="Disordered" evidence="1">
    <location>
        <begin position="173"/>
        <end position="201"/>
    </location>
</feature>
<proteinExistence type="predicted"/>
<dbReference type="AlphaFoldDB" id="A0A0U5ERZ0"/>
<name>A0A0U5ERZ0_9PROT</name>
<feature type="domain" description="DUF306" evidence="2">
    <location>
        <begin position="157"/>
        <end position="285"/>
    </location>
</feature>
<gene>
    <name evidence="3" type="ORF">ASN_981</name>
</gene>
<evidence type="ECO:0000313" key="4">
    <source>
        <dbReference type="Proteomes" id="UP000056109"/>
    </source>
</evidence>
<evidence type="ECO:0000313" key="3">
    <source>
        <dbReference type="EMBL" id="CEF40377.1"/>
    </source>
</evidence>